<reference evidence="7 8" key="1">
    <citation type="journal article" date="2010" name="Stand. Genomic Sci.">
        <title>Complete genome sequence of Cellulophaga algicola type strain (IC166).</title>
        <authorList>
            <person name="Abt B."/>
            <person name="Lu M."/>
            <person name="Misra M."/>
            <person name="Han C."/>
            <person name="Nolan M."/>
            <person name="Lucas S."/>
            <person name="Hammon N."/>
            <person name="Deshpande S."/>
            <person name="Cheng J.F."/>
            <person name="Tapia R."/>
            <person name="Goodwin L."/>
            <person name="Pitluck S."/>
            <person name="Liolios K."/>
            <person name="Pagani I."/>
            <person name="Ivanova N."/>
            <person name="Mavromatis K."/>
            <person name="Ovchinikova G."/>
            <person name="Pati A."/>
            <person name="Chen A."/>
            <person name="Palaniappan K."/>
            <person name="Land M."/>
            <person name="Hauser L."/>
            <person name="Chang Y.J."/>
            <person name="Jeffries C.D."/>
            <person name="Detter J.C."/>
            <person name="Brambilla E."/>
            <person name="Rohde M."/>
            <person name="Tindall B.J."/>
            <person name="Goker M."/>
            <person name="Woyke T."/>
            <person name="Bristow J."/>
            <person name="Eisen J.A."/>
            <person name="Markowitz V."/>
            <person name="Hugenholtz P."/>
            <person name="Kyrpides N.C."/>
            <person name="Klenk H.P."/>
            <person name="Lapidus A."/>
        </authorList>
    </citation>
    <scope>NUCLEOTIDE SEQUENCE [LARGE SCALE GENOMIC DNA]</scope>
    <source>
        <strain evidence="8">DSM 14237 / IC166 / ACAM 630</strain>
    </source>
</reference>
<comment type="similarity">
    <text evidence="1">Belongs to the AlaDH/PNT family.</text>
</comment>
<dbReference type="SUPFAM" id="SSF51735">
    <property type="entry name" value="NAD(P)-binding Rossmann-fold domains"/>
    <property type="match status" value="1"/>
</dbReference>
<evidence type="ECO:0000313" key="7">
    <source>
        <dbReference type="EMBL" id="ADV51422.1"/>
    </source>
</evidence>
<dbReference type="eggNOG" id="COG0686">
    <property type="taxonomic scope" value="Bacteria"/>
</dbReference>
<feature type="domain" description="Alanine dehydrogenase/pyridine nucleotide transhydrogenase NAD(H)-binding" evidence="5">
    <location>
        <begin position="190"/>
        <end position="337"/>
    </location>
</feature>
<evidence type="ECO:0000256" key="1">
    <source>
        <dbReference type="ARBA" id="ARBA00005689"/>
    </source>
</evidence>
<dbReference type="STRING" id="688270.Celal_4180"/>
<dbReference type="SMART" id="SM01002">
    <property type="entry name" value="AlaDh_PNT_C"/>
    <property type="match status" value="1"/>
</dbReference>
<dbReference type="Proteomes" id="UP000008634">
    <property type="component" value="Chromosome"/>
</dbReference>
<dbReference type="InterPro" id="IPR008141">
    <property type="entry name" value="Ala_DH"/>
</dbReference>
<keyword evidence="3 7" id="KW-0560">Oxidoreductase</keyword>
<evidence type="ECO:0000313" key="8">
    <source>
        <dbReference type="Proteomes" id="UP000008634"/>
    </source>
</evidence>
<dbReference type="PANTHER" id="PTHR42795:SF1">
    <property type="entry name" value="ALANINE DEHYDROGENASE"/>
    <property type="match status" value="1"/>
</dbReference>
<dbReference type="KEGG" id="cao:Celal_4180"/>
<dbReference type="InterPro" id="IPR008143">
    <property type="entry name" value="Ala_DH/PNT_CS2"/>
</dbReference>
<keyword evidence="4" id="KW-0520">NAD</keyword>
<sequence>MSILIDLFLYLQQMDKPTSPFSKQQLLPQEETLEILRQKGELFIGIPKENQYQEKRICLTPDAVNAITANGHRVLLEAGAGEGANFSDIEYTNAGAEITRDTKKVFGCTILLKVEPPTLAELELMNPQTTIISALQIKTQSKKYFETLAKKRLTAIAFEYIMDDDGKYPAVRSLSEIAGISSVLIASEIMSNTNKGNGLMFGNISGVPPVEVVIIGAGTVGEFAARSAIGLGANVKIFDNSITKLRNIQAHLRQTVYTSTIQPKNLLKALKRCDVAIGATRGKDRAPVVVSQTMVEHMKKGAVIIDVSIDMGGCFETSEVTSHDKPTLEKFGVVHYAVPNIPSRYPKTASISISNIFTPYLLKIGEDGGVENALRFDKGLRNGLYFYRGILTNKTVGEWFDLSYNDINFLIF</sequence>
<organism evidence="7 8">
    <name type="scientific">Cellulophaga algicola (strain DSM 14237 / IC166 / ACAM 630)</name>
    <dbReference type="NCBI Taxonomy" id="688270"/>
    <lineage>
        <taxon>Bacteria</taxon>
        <taxon>Pseudomonadati</taxon>
        <taxon>Bacteroidota</taxon>
        <taxon>Flavobacteriia</taxon>
        <taxon>Flavobacteriales</taxon>
        <taxon>Flavobacteriaceae</taxon>
        <taxon>Cellulophaga</taxon>
    </lineage>
</organism>
<dbReference type="AlphaFoldDB" id="E6XFE9"/>
<accession>E6XFE9</accession>
<dbReference type="EMBL" id="CP002453">
    <property type="protein sequence ID" value="ADV51422.1"/>
    <property type="molecule type" value="Genomic_DNA"/>
</dbReference>
<dbReference type="InterPro" id="IPR036291">
    <property type="entry name" value="NAD(P)-bd_dom_sf"/>
</dbReference>
<dbReference type="GO" id="GO:0000286">
    <property type="term" value="F:alanine dehydrogenase activity"/>
    <property type="evidence" value="ECO:0007669"/>
    <property type="project" value="UniProtKB-EC"/>
</dbReference>
<dbReference type="Pfam" id="PF05222">
    <property type="entry name" value="AlaDh_PNT_N"/>
    <property type="match status" value="1"/>
</dbReference>
<dbReference type="InterPro" id="IPR007886">
    <property type="entry name" value="AlaDH/PNT_N"/>
</dbReference>
<dbReference type="HOGENOM" id="CLU_003376_3_0_10"/>
<dbReference type="SUPFAM" id="SSF52283">
    <property type="entry name" value="Formate/glycerate dehydrogenase catalytic domain-like"/>
    <property type="match status" value="1"/>
</dbReference>
<dbReference type="Pfam" id="PF01262">
    <property type="entry name" value="AlaDh_PNT_C"/>
    <property type="match status" value="1"/>
</dbReference>
<evidence type="ECO:0000259" key="6">
    <source>
        <dbReference type="SMART" id="SM01003"/>
    </source>
</evidence>
<proteinExistence type="inferred from homology"/>
<dbReference type="PROSITE" id="PS00837">
    <property type="entry name" value="ALADH_PNT_2"/>
    <property type="match status" value="1"/>
</dbReference>
<evidence type="ECO:0000259" key="5">
    <source>
        <dbReference type="SMART" id="SM01002"/>
    </source>
</evidence>
<evidence type="ECO:0000256" key="3">
    <source>
        <dbReference type="ARBA" id="ARBA00023002"/>
    </source>
</evidence>
<protein>
    <recommendedName>
        <fullName evidence="2">alanine dehydrogenase</fullName>
        <ecNumber evidence="2">1.4.1.1</ecNumber>
    </recommendedName>
</protein>
<dbReference type="PANTHER" id="PTHR42795">
    <property type="entry name" value="ALANINE DEHYDROGENASE"/>
    <property type="match status" value="1"/>
</dbReference>
<gene>
    <name evidence="7" type="ordered locus">Celal_4180</name>
</gene>
<dbReference type="Gene3D" id="3.40.50.720">
    <property type="entry name" value="NAD(P)-binding Rossmann-like Domain"/>
    <property type="match status" value="2"/>
</dbReference>
<keyword evidence="8" id="KW-1185">Reference proteome</keyword>
<dbReference type="EC" id="1.4.1.1" evidence="2"/>
<dbReference type="CDD" id="cd05305">
    <property type="entry name" value="L-AlaDH"/>
    <property type="match status" value="1"/>
</dbReference>
<evidence type="ECO:0000256" key="2">
    <source>
        <dbReference type="ARBA" id="ARBA00012897"/>
    </source>
</evidence>
<name>E6XFE9_CELAD</name>
<evidence type="ECO:0000256" key="4">
    <source>
        <dbReference type="ARBA" id="ARBA00023027"/>
    </source>
</evidence>
<dbReference type="SMART" id="SM01003">
    <property type="entry name" value="AlaDh_PNT_N"/>
    <property type="match status" value="1"/>
</dbReference>
<feature type="domain" description="Alanine dehydrogenase/pyridine nucleotide transhydrogenase N-terminal" evidence="6">
    <location>
        <begin position="45"/>
        <end position="178"/>
    </location>
</feature>
<dbReference type="GO" id="GO:0042853">
    <property type="term" value="P:L-alanine catabolic process"/>
    <property type="evidence" value="ECO:0007669"/>
    <property type="project" value="InterPro"/>
</dbReference>
<dbReference type="InterPro" id="IPR007698">
    <property type="entry name" value="AlaDH/PNT_NAD(H)-bd"/>
</dbReference>
<dbReference type="GO" id="GO:0005886">
    <property type="term" value="C:plasma membrane"/>
    <property type="evidence" value="ECO:0007669"/>
    <property type="project" value="TreeGrafter"/>
</dbReference>